<dbReference type="GO" id="GO:0003723">
    <property type="term" value="F:RNA binding"/>
    <property type="evidence" value="ECO:0007669"/>
    <property type="project" value="UniProtKB-KW"/>
</dbReference>
<name>A0A381S955_9ZZZZ</name>
<protein>
    <submittedName>
        <fullName evidence="3">Uncharacterized protein</fullName>
    </submittedName>
</protein>
<reference evidence="3" key="1">
    <citation type="submission" date="2018-05" db="EMBL/GenBank/DDBJ databases">
        <authorList>
            <person name="Lanie J.A."/>
            <person name="Ng W.-L."/>
            <person name="Kazmierczak K.M."/>
            <person name="Andrzejewski T.M."/>
            <person name="Davidsen T.M."/>
            <person name="Wayne K.J."/>
            <person name="Tettelin H."/>
            <person name="Glass J.I."/>
            <person name="Rusch D."/>
            <person name="Podicherti R."/>
            <person name="Tsui H.-C.T."/>
            <person name="Winkler M.E."/>
        </authorList>
    </citation>
    <scope>NUCLEOTIDE SEQUENCE</scope>
</reference>
<gene>
    <name evidence="3" type="ORF">METZ01_LOCUS50497</name>
</gene>
<organism evidence="3">
    <name type="scientific">marine metagenome</name>
    <dbReference type="NCBI Taxonomy" id="408172"/>
    <lineage>
        <taxon>unclassified sequences</taxon>
        <taxon>metagenomes</taxon>
        <taxon>ecological metagenomes</taxon>
    </lineage>
</organism>
<dbReference type="HAMAP" id="MF_00088">
    <property type="entry name" value="KhpA"/>
    <property type="match status" value="1"/>
</dbReference>
<dbReference type="PANTHER" id="PTHR34654">
    <property type="entry name" value="UPF0109 PROTEIN SCO5592"/>
    <property type="match status" value="1"/>
</dbReference>
<keyword evidence="2" id="KW-0694">RNA-binding</keyword>
<sequence>MKELLTEMIKALVDKPDEVDITLTESENTKIYELRLGDGDVGKVIGKKGRNVSAIRTILSASSAKEGGKRSILEIIE</sequence>
<dbReference type="InterPro" id="IPR015946">
    <property type="entry name" value="KH_dom-like_a/b"/>
</dbReference>
<dbReference type="AlphaFoldDB" id="A0A381S955"/>
<dbReference type="EMBL" id="UINC01002528">
    <property type="protein sequence ID" value="SUZ97643.1"/>
    <property type="molecule type" value="Genomic_DNA"/>
</dbReference>
<dbReference type="Pfam" id="PF13083">
    <property type="entry name" value="KH_KhpA-B"/>
    <property type="match status" value="1"/>
</dbReference>
<dbReference type="CDD" id="cd22533">
    <property type="entry name" value="KH-II_YlqC-like"/>
    <property type="match status" value="1"/>
</dbReference>
<dbReference type="PANTHER" id="PTHR34654:SF1">
    <property type="entry name" value="RNA-BINDING PROTEIN KHPA"/>
    <property type="match status" value="1"/>
</dbReference>
<dbReference type="InterPro" id="IPR020627">
    <property type="entry name" value="KhpA"/>
</dbReference>
<keyword evidence="1" id="KW-0963">Cytoplasm</keyword>
<evidence type="ECO:0000256" key="2">
    <source>
        <dbReference type="ARBA" id="ARBA00022884"/>
    </source>
</evidence>
<evidence type="ECO:0000256" key="1">
    <source>
        <dbReference type="ARBA" id="ARBA00022490"/>
    </source>
</evidence>
<proteinExistence type="inferred from homology"/>
<evidence type="ECO:0000313" key="3">
    <source>
        <dbReference type="EMBL" id="SUZ97643.1"/>
    </source>
</evidence>
<dbReference type="InterPro" id="IPR009019">
    <property type="entry name" value="KH_sf_prok-type"/>
</dbReference>
<accession>A0A381S955</accession>
<dbReference type="SUPFAM" id="SSF54814">
    <property type="entry name" value="Prokaryotic type KH domain (KH-domain type II)"/>
    <property type="match status" value="1"/>
</dbReference>
<dbReference type="Gene3D" id="3.30.300.20">
    <property type="match status" value="1"/>
</dbReference>